<organism evidence="1 2">
    <name type="scientific">Legionella maceachernii</name>
    <dbReference type="NCBI Taxonomy" id="466"/>
    <lineage>
        <taxon>Bacteria</taxon>
        <taxon>Pseudomonadati</taxon>
        <taxon>Pseudomonadota</taxon>
        <taxon>Gammaproteobacteria</taxon>
        <taxon>Legionellales</taxon>
        <taxon>Legionellaceae</taxon>
        <taxon>Legionella</taxon>
    </lineage>
</organism>
<comment type="caution">
    <text evidence="1">The sequence shown here is derived from an EMBL/GenBank/DDBJ whole genome shotgun (WGS) entry which is preliminary data.</text>
</comment>
<dbReference type="EMBL" id="LNYL01000036">
    <property type="protein sequence ID" value="KTD26302.1"/>
    <property type="molecule type" value="Genomic_DNA"/>
</dbReference>
<proteinExistence type="predicted"/>
<dbReference type="Proteomes" id="UP000054908">
    <property type="component" value="Unassembled WGS sequence"/>
</dbReference>
<accession>A0A0W0W292</accession>
<dbReference type="PATRIC" id="fig|466.6.peg.1550"/>
<protein>
    <submittedName>
        <fullName evidence="1">Uncharacterized protein</fullName>
    </submittedName>
</protein>
<evidence type="ECO:0000313" key="2">
    <source>
        <dbReference type="Proteomes" id="UP000054908"/>
    </source>
</evidence>
<reference evidence="1 2" key="1">
    <citation type="submission" date="2015-11" db="EMBL/GenBank/DDBJ databases">
        <title>Genomic analysis of 38 Legionella species identifies large and diverse effector repertoires.</title>
        <authorList>
            <person name="Burstein D."/>
            <person name="Amaro F."/>
            <person name="Zusman T."/>
            <person name="Lifshitz Z."/>
            <person name="Cohen O."/>
            <person name="Gilbert J.A."/>
            <person name="Pupko T."/>
            <person name="Shuman H.A."/>
            <person name="Segal G."/>
        </authorList>
    </citation>
    <scope>NUCLEOTIDE SEQUENCE [LARGE SCALE GENOMIC DNA]</scope>
    <source>
        <strain evidence="1 2">PX-1-G2-E2</strain>
    </source>
</reference>
<gene>
    <name evidence="1" type="ORF">Lmac_1470</name>
</gene>
<name>A0A0W0W292_9GAMM</name>
<dbReference type="AlphaFoldDB" id="A0A0W0W292"/>
<dbReference type="RefSeq" id="WP_156415008.1">
    <property type="nucleotide sequence ID" value="NZ_CAAAIB010000004.1"/>
</dbReference>
<keyword evidence="2" id="KW-1185">Reference proteome</keyword>
<sequence>MDRAMARSGEKAIANSREVLRVAQDDSCVVVLSEARDLLGGLVPRVGGPSRCSG</sequence>
<evidence type="ECO:0000313" key="1">
    <source>
        <dbReference type="EMBL" id="KTD26302.1"/>
    </source>
</evidence>